<sequence length="149" mass="16544">MTRSEKLDKIEWMGTSRVEGEGLENRSSCCYGDPDWDAEFDADVLPVVVGKRRLKGHHVITKEFHGDGPSSKDVDEAVIDSKYEAQAQQKAPQVQNDLIIYNCQIKSLLTLALSELKRVATLTFSSSPAFDRPAPPSLSTSSRILHQVL</sequence>
<protein>
    <submittedName>
        <fullName evidence="2">Uncharacterized protein</fullName>
    </submittedName>
</protein>
<evidence type="ECO:0000313" key="3">
    <source>
        <dbReference type="Proteomes" id="UP000297245"/>
    </source>
</evidence>
<feature type="compositionally biased region" description="Polar residues" evidence="1">
    <location>
        <begin position="137"/>
        <end position="149"/>
    </location>
</feature>
<evidence type="ECO:0000313" key="2">
    <source>
        <dbReference type="EMBL" id="THU88705.1"/>
    </source>
</evidence>
<keyword evidence="3" id="KW-1185">Reference proteome</keyword>
<name>A0A4V6T578_DENBC</name>
<dbReference type="Proteomes" id="UP000297245">
    <property type="component" value="Unassembled WGS sequence"/>
</dbReference>
<evidence type="ECO:0000256" key="1">
    <source>
        <dbReference type="SAM" id="MobiDB-lite"/>
    </source>
</evidence>
<organism evidence="2 3">
    <name type="scientific">Dendrothele bispora (strain CBS 962.96)</name>
    <dbReference type="NCBI Taxonomy" id="1314807"/>
    <lineage>
        <taxon>Eukaryota</taxon>
        <taxon>Fungi</taxon>
        <taxon>Dikarya</taxon>
        <taxon>Basidiomycota</taxon>
        <taxon>Agaricomycotina</taxon>
        <taxon>Agaricomycetes</taxon>
        <taxon>Agaricomycetidae</taxon>
        <taxon>Agaricales</taxon>
        <taxon>Agaricales incertae sedis</taxon>
        <taxon>Dendrothele</taxon>
    </lineage>
</organism>
<accession>A0A4V6T578</accession>
<dbReference type="AlphaFoldDB" id="A0A4V6T578"/>
<reference evidence="2 3" key="1">
    <citation type="journal article" date="2019" name="Nat. Ecol. Evol.">
        <title>Megaphylogeny resolves global patterns of mushroom evolution.</title>
        <authorList>
            <person name="Varga T."/>
            <person name="Krizsan K."/>
            <person name="Foldi C."/>
            <person name="Dima B."/>
            <person name="Sanchez-Garcia M."/>
            <person name="Sanchez-Ramirez S."/>
            <person name="Szollosi G.J."/>
            <person name="Szarkandi J.G."/>
            <person name="Papp V."/>
            <person name="Albert L."/>
            <person name="Andreopoulos W."/>
            <person name="Angelini C."/>
            <person name="Antonin V."/>
            <person name="Barry K.W."/>
            <person name="Bougher N.L."/>
            <person name="Buchanan P."/>
            <person name="Buyck B."/>
            <person name="Bense V."/>
            <person name="Catcheside P."/>
            <person name="Chovatia M."/>
            <person name="Cooper J."/>
            <person name="Damon W."/>
            <person name="Desjardin D."/>
            <person name="Finy P."/>
            <person name="Geml J."/>
            <person name="Haridas S."/>
            <person name="Hughes K."/>
            <person name="Justo A."/>
            <person name="Karasinski D."/>
            <person name="Kautmanova I."/>
            <person name="Kiss B."/>
            <person name="Kocsube S."/>
            <person name="Kotiranta H."/>
            <person name="LaButti K.M."/>
            <person name="Lechner B.E."/>
            <person name="Liimatainen K."/>
            <person name="Lipzen A."/>
            <person name="Lukacs Z."/>
            <person name="Mihaltcheva S."/>
            <person name="Morgado L.N."/>
            <person name="Niskanen T."/>
            <person name="Noordeloos M.E."/>
            <person name="Ohm R.A."/>
            <person name="Ortiz-Santana B."/>
            <person name="Ovrebo C."/>
            <person name="Racz N."/>
            <person name="Riley R."/>
            <person name="Savchenko A."/>
            <person name="Shiryaev A."/>
            <person name="Soop K."/>
            <person name="Spirin V."/>
            <person name="Szebenyi C."/>
            <person name="Tomsovsky M."/>
            <person name="Tulloss R.E."/>
            <person name="Uehling J."/>
            <person name="Grigoriev I.V."/>
            <person name="Vagvolgyi C."/>
            <person name="Papp T."/>
            <person name="Martin F.M."/>
            <person name="Miettinen O."/>
            <person name="Hibbett D.S."/>
            <person name="Nagy L.G."/>
        </authorList>
    </citation>
    <scope>NUCLEOTIDE SEQUENCE [LARGE SCALE GENOMIC DNA]</scope>
    <source>
        <strain evidence="2 3">CBS 962.96</strain>
    </source>
</reference>
<feature type="region of interest" description="Disordered" evidence="1">
    <location>
        <begin position="129"/>
        <end position="149"/>
    </location>
</feature>
<dbReference type="EMBL" id="ML179399">
    <property type="protein sequence ID" value="THU88705.1"/>
    <property type="molecule type" value="Genomic_DNA"/>
</dbReference>
<proteinExistence type="predicted"/>
<gene>
    <name evidence="2" type="ORF">K435DRAFT_803316</name>
</gene>